<dbReference type="SUPFAM" id="SSF53822">
    <property type="entry name" value="Periplasmic binding protein-like I"/>
    <property type="match status" value="1"/>
</dbReference>
<dbReference type="Pfam" id="PF00356">
    <property type="entry name" value="LacI"/>
    <property type="match status" value="1"/>
</dbReference>
<evidence type="ECO:0000313" key="5">
    <source>
        <dbReference type="EMBL" id="HAN24011.1"/>
    </source>
</evidence>
<proteinExistence type="predicted"/>
<dbReference type="InterPro" id="IPR010982">
    <property type="entry name" value="Lambda_DNA-bd_dom_sf"/>
</dbReference>
<dbReference type="InterPro" id="IPR028082">
    <property type="entry name" value="Peripla_BP_I"/>
</dbReference>
<dbReference type="PANTHER" id="PTHR30146">
    <property type="entry name" value="LACI-RELATED TRANSCRIPTIONAL REPRESSOR"/>
    <property type="match status" value="1"/>
</dbReference>
<dbReference type="PROSITE" id="PS50932">
    <property type="entry name" value="HTH_LACI_2"/>
    <property type="match status" value="1"/>
</dbReference>
<protein>
    <submittedName>
        <fullName evidence="5">LacI family transcriptional regulator</fullName>
    </submittedName>
</protein>
<dbReference type="PROSITE" id="PS00356">
    <property type="entry name" value="HTH_LACI_1"/>
    <property type="match status" value="1"/>
</dbReference>
<dbReference type="EMBL" id="DMNG01000094">
    <property type="protein sequence ID" value="HAN24011.1"/>
    <property type="molecule type" value="Genomic_DNA"/>
</dbReference>
<evidence type="ECO:0000256" key="3">
    <source>
        <dbReference type="ARBA" id="ARBA00023163"/>
    </source>
</evidence>
<gene>
    <name evidence="5" type="ORF">DCP95_05490</name>
</gene>
<dbReference type="GO" id="GO:0003700">
    <property type="term" value="F:DNA-binding transcription factor activity"/>
    <property type="evidence" value="ECO:0007669"/>
    <property type="project" value="TreeGrafter"/>
</dbReference>
<dbReference type="CDD" id="cd01392">
    <property type="entry name" value="HTH_LacI"/>
    <property type="match status" value="1"/>
</dbReference>
<keyword evidence="1" id="KW-0805">Transcription regulation</keyword>
<evidence type="ECO:0000256" key="1">
    <source>
        <dbReference type="ARBA" id="ARBA00023015"/>
    </source>
</evidence>
<evidence type="ECO:0000313" key="6">
    <source>
        <dbReference type="Proteomes" id="UP000257479"/>
    </source>
</evidence>
<keyword evidence="3" id="KW-0804">Transcription</keyword>
<dbReference type="SMART" id="SM00354">
    <property type="entry name" value="HTH_LACI"/>
    <property type="match status" value="1"/>
</dbReference>
<dbReference type="SUPFAM" id="SSF47413">
    <property type="entry name" value="lambda repressor-like DNA-binding domains"/>
    <property type="match status" value="1"/>
</dbReference>
<dbReference type="OrthoDB" id="3510266at2"/>
<dbReference type="AlphaFoldDB" id="A0A3C1KBF7"/>
<dbReference type="PANTHER" id="PTHR30146:SF109">
    <property type="entry name" value="HTH-TYPE TRANSCRIPTIONAL REGULATOR GALS"/>
    <property type="match status" value="1"/>
</dbReference>
<dbReference type="CDD" id="cd06267">
    <property type="entry name" value="PBP1_LacI_sugar_binding-like"/>
    <property type="match status" value="1"/>
</dbReference>
<evidence type="ECO:0000259" key="4">
    <source>
        <dbReference type="PROSITE" id="PS50932"/>
    </source>
</evidence>
<comment type="caution">
    <text evidence="5">The sequence shown here is derived from an EMBL/GenBank/DDBJ whole genome shotgun (WGS) entry which is preliminary data.</text>
</comment>
<reference evidence="5 6" key="1">
    <citation type="journal article" date="2018" name="Nat. Biotechnol.">
        <title>A standardized bacterial taxonomy based on genome phylogeny substantially revises the tree of life.</title>
        <authorList>
            <person name="Parks D.H."/>
            <person name="Chuvochina M."/>
            <person name="Waite D.W."/>
            <person name="Rinke C."/>
            <person name="Skarshewski A."/>
            <person name="Chaumeil P.A."/>
            <person name="Hugenholtz P."/>
        </authorList>
    </citation>
    <scope>NUCLEOTIDE SEQUENCE [LARGE SCALE GENOMIC DNA]</scope>
    <source>
        <strain evidence="5">UBA9152</strain>
    </source>
</reference>
<dbReference type="InterPro" id="IPR000843">
    <property type="entry name" value="HTH_LacI"/>
</dbReference>
<evidence type="ECO:0000256" key="2">
    <source>
        <dbReference type="ARBA" id="ARBA00023125"/>
    </source>
</evidence>
<name>A0A3C1KBF7_9MICO</name>
<organism evidence="5 6">
    <name type="scientific">Microbacterium ginsengisoli</name>
    <dbReference type="NCBI Taxonomy" id="400772"/>
    <lineage>
        <taxon>Bacteria</taxon>
        <taxon>Bacillati</taxon>
        <taxon>Actinomycetota</taxon>
        <taxon>Actinomycetes</taxon>
        <taxon>Micrococcales</taxon>
        <taxon>Microbacteriaceae</taxon>
        <taxon>Microbacterium</taxon>
    </lineage>
</organism>
<dbReference type="Gene3D" id="1.10.260.40">
    <property type="entry name" value="lambda repressor-like DNA-binding domains"/>
    <property type="match status" value="1"/>
</dbReference>
<dbReference type="RefSeq" id="WP_045247317.1">
    <property type="nucleotide sequence ID" value="NZ_DAIQHQ010000001.1"/>
</dbReference>
<sequence>MSGIADVARLAGVSKSTASRALSGGGYVSEETRKKVTDAATTLGYVASANAAGLATGRTRTIAVIVPRVNRWYFGSMIEGITRALIPAGYDLTLYVAEPASQDRESMYRFFLARKRFDGVLAVALEPDDDDIEKLIGIGKPTLCVGNGLNGIPTIGIDNIAIGRMITQHLITLGHREIAFLGVTPYDSPRARDVADRCIGYEQAMRQAGLEASMRSTPSTLTVTDGYAAAVPLLADMESRPTAIVAACDEIAIGAIIAARRLGVPVPGQLSVVGVDGHDYAEMFGLTTIVQHPEELGELAARTLLSLIDGDTDVPDRLQLPTRLVVRSSTTAPATSGA</sequence>
<dbReference type="Pfam" id="PF13377">
    <property type="entry name" value="Peripla_BP_3"/>
    <property type="match status" value="1"/>
</dbReference>
<dbReference type="InterPro" id="IPR046335">
    <property type="entry name" value="LacI/GalR-like_sensor"/>
</dbReference>
<feature type="domain" description="HTH lacI-type" evidence="4">
    <location>
        <begin position="2"/>
        <end position="56"/>
    </location>
</feature>
<dbReference type="Gene3D" id="3.40.50.2300">
    <property type="match status" value="2"/>
</dbReference>
<keyword evidence="2" id="KW-0238">DNA-binding</keyword>
<dbReference type="GO" id="GO:0000976">
    <property type="term" value="F:transcription cis-regulatory region binding"/>
    <property type="evidence" value="ECO:0007669"/>
    <property type="project" value="TreeGrafter"/>
</dbReference>
<accession>A0A3C1KBF7</accession>
<dbReference type="Proteomes" id="UP000257479">
    <property type="component" value="Unassembled WGS sequence"/>
</dbReference>